<dbReference type="RefSeq" id="WP_059330389.1">
    <property type="nucleotide sequence ID" value="NZ_CP016370.1"/>
</dbReference>
<gene>
    <name evidence="2" type="primary">ICEEaIII(13)_0422_18533_19012</name>
</gene>
<sequence length="159" mass="17922">MSNIKDRVLQIAEYKNISKELFFKELGLSYANFKGIQKKSALGSDTIDIILSKYNDISTEWLVLGKGDMLNNIGTSLEPANNTKENPLNENSLSIHEKMNILINSVTELKEDIDDLKLTQKEFKKSQSLANEMILVNLGISTITQDKKDTILIKKSKKS</sequence>
<reference evidence="3" key="3">
    <citation type="journal article" date="2016" name="Genome Announc.">
        <title>Complete Genome Sequences of Four Strains from the 2015-2016 Elizabethkingia anophelis Outbreak.</title>
        <authorList>
            <person name="Nicholson A.C."/>
            <person name="Whitney A.M."/>
            <person name="Emery B.D."/>
            <person name="Bell M.E."/>
            <person name="Gartin J.T."/>
            <person name="Humrighouse B.W."/>
            <person name="Loparev V.N."/>
            <person name="Batra D."/>
            <person name="Sheth M."/>
            <person name="Rowe L.A."/>
            <person name="Juieng P."/>
            <person name="Knipe K."/>
            <person name="Gulvik C."/>
            <person name="McQuiston J.R."/>
        </authorList>
    </citation>
    <scope>NUCLEOTIDE SEQUENCE</scope>
</reference>
<feature type="coiled-coil region" evidence="1">
    <location>
        <begin position="99"/>
        <end position="126"/>
    </location>
</feature>
<reference evidence="3" key="6">
    <citation type="journal article" date="2017" name="Nat. Commun.">
        <title>Evolutionary dynamics and genomic features of the Elizabethkingia anophelis 2015 to 2016 Wisconsin outbreak strain.</title>
        <authorList>
            <person name="Perrin A."/>
            <person name="Larsonneur E."/>
            <person name="Nicholson A.C."/>
            <person name="Edwards D.J."/>
            <person name="Gundlach K.M."/>
            <person name="Whitney A.M."/>
            <person name="Gulvik C.A."/>
            <person name="Bell M.E."/>
            <person name="Rendueles O."/>
            <person name="Cury J."/>
            <person name="Hugon P."/>
            <person name="Clermont D."/>
            <person name="Enouf V."/>
            <person name="Loparev V."/>
            <person name="Juieng P."/>
            <person name="Monson T."/>
            <person name="Warshauer D."/>
            <person name="Elbadawi L.I."/>
            <person name="Walters M.S."/>
            <person name="Crist M.B."/>
            <person name="Noble-Wang J."/>
            <person name="Borlaug G."/>
            <person name="Rocha E.P.C."/>
            <person name="Criscuolo A."/>
            <person name="Touchon M."/>
            <person name="Davis J.P."/>
            <person name="Holt K.E."/>
            <person name="McQuiston J.R."/>
            <person name="Brisse S."/>
        </authorList>
    </citation>
    <scope>NUCLEOTIDE SEQUENCE</scope>
</reference>
<evidence type="ECO:0000256" key="1">
    <source>
        <dbReference type="SAM" id="Coils"/>
    </source>
</evidence>
<evidence type="ECO:0000313" key="3">
    <source>
        <dbReference type="EMBL" id="DAC76111.1"/>
    </source>
</evidence>
<dbReference type="AlphaFoldDB" id="A0A455ZHN4"/>
<reference evidence="3" key="7">
    <citation type="journal article" date="2017" name="Sci. Rep.">
        <title>Genomic features, phylogenetic relationships, and comparative genomics of Elizabethkingia anophelis strain EM361-97 isolated in Taiwan.</title>
        <authorList>
            <person name="Lin J.N."/>
            <person name="Lai C.H."/>
            <person name="Yang C.H."/>
            <person name="Huang Y.H."/>
            <person name="Lin H.H."/>
        </authorList>
    </citation>
    <scope>NUCLEOTIDE SEQUENCE</scope>
</reference>
<evidence type="ECO:0000313" key="2">
    <source>
        <dbReference type="EMBL" id="DAC76048.1"/>
    </source>
</evidence>
<accession>A0A455ZHN4</accession>
<dbReference type="EMBL" id="BK010616">
    <property type="protein sequence ID" value="DAC76111.1"/>
    <property type="molecule type" value="Genomic_DNA"/>
</dbReference>
<proteinExistence type="predicted"/>
<reference evidence="3" key="4">
    <citation type="journal article" date="2016" name="Sci. Rep.">
        <title>Genomic epidemiology and global diversity of the emerging bacterial pathogen Elizabethkingia anophelis.</title>
        <authorList>
            <person name="Breurec S."/>
            <person name="Criscuolo A."/>
            <person name="Diancourt L."/>
            <person name="Rendueles O."/>
            <person name="Vandenbogaert M."/>
            <person name="Passet V."/>
            <person name="Caro V."/>
            <person name="Rocha E.P."/>
            <person name="Touchon M."/>
            <person name="Brisse S."/>
        </authorList>
    </citation>
    <scope>NUCLEOTIDE SEQUENCE</scope>
</reference>
<name>A0A455ZHN4_9FLAO</name>
<organism evidence="3">
    <name type="scientific">Elizabethkingia anophelis</name>
    <dbReference type="NCBI Taxonomy" id="1117645"/>
    <lineage>
        <taxon>Bacteria</taxon>
        <taxon>Pseudomonadati</taxon>
        <taxon>Bacteroidota</taxon>
        <taxon>Flavobacteriia</taxon>
        <taxon>Flavobacteriales</taxon>
        <taxon>Weeksellaceae</taxon>
        <taxon>Elizabethkingia</taxon>
    </lineage>
</organism>
<reference evidence="3" key="5">
    <citation type="journal article" date="2017" name="Genome Announc.">
        <title>Complete Circularized Genome Sequences of Four Strains of Elizabethkingia anophelis, Including Two Novel Strains Isolated from Wild-Caught Anopheles sinensis.</title>
        <authorList>
            <person name="Pei D."/>
            <person name="Nicholson A.C."/>
            <person name="Jiang J."/>
            <person name="Chen H."/>
            <person name="Whitney A.M."/>
            <person name="Villarma A."/>
            <person name="Bell M."/>
            <person name="Humrighouse B."/>
            <person name="Rowe L.A."/>
            <person name="Sheth M."/>
            <person name="Batra D."/>
            <person name="Juieng P."/>
            <person name="Loparev V.N."/>
            <person name="McQuiston J.R."/>
            <person name="Lan Y."/>
            <person name="Ma Y."/>
            <person name="Xu J."/>
        </authorList>
    </citation>
    <scope>NUCLEOTIDE SEQUENCE</scope>
</reference>
<reference evidence="3" key="2">
    <citation type="journal article" date="2014" name="PLoS ONE">
        <title>Insights from the genome annotation of Elizabethkingia anophelis from the malaria vector Anopheles gambiae.</title>
        <authorList>
            <person name="Kukutla P."/>
            <person name="Lindberg B.G."/>
            <person name="Pei D."/>
            <person name="Rayl M."/>
            <person name="Yu W."/>
            <person name="Steritz M."/>
            <person name="Faye I."/>
            <person name="Xu J."/>
        </authorList>
    </citation>
    <scope>NUCLEOTIDE SEQUENCE</scope>
</reference>
<reference evidence="3" key="8">
    <citation type="journal article" date="2018" name="J. ISSAAS">
        <title>In Silico Identification of Three Types of Integrative and Conjugative Elements (ICEs) in Elizabethkingia anophelis Strains Isolated from Around the World.</title>
        <authorList>
            <person name="Xu J."/>
            <person name="Pei D."/>
            <person name="Nicholson A."/>
            <person name="Lan Y."/>
            <person name="Xia Q."/>
        </authorList>
    </citation>
    <scope>NUCLEOTIDE SEQUENCE</scope>
</reference>
<protein>
    <submittedName>
        <fullName evidence="3">Uncharacterized protein</fullName>
    </submittedName>
</protein>
<keyword evidence="1" id="KW-0175">Coiled coil</keyword>
<reference evidence="3" key="1">
    <citation type="journal article" date="2014" name="Genome Biol. Evol.">
        <title>Comparative genomic analysis of malaria mosquito vector-associated novel pathogen Elizabethkingia anophelis.</title>
        <authorList>
            <person name="Teo J."/>
            <person name="Tan S.Y."/>
            <person name="Liu Y."/>
            <person name="Tay M."/>
            <person name="Ding Y."/>
            <person name="Li Y."/>
            <person name="Kjelleberg S."/>
            <person name="Givskov M."/>
            <person name="Lin R.T."/>
            <person name="Yang L."/>
        </authorList>
    </citation>
    <scope>NUCLEOTIDE SEQUENCE</scope>
</reference>
<dbReference type="EMBL" id="BK010615">
    <property type="protein sequence ID" value="DAC76048.1"/>
    <property type="molecule type" value="Genomic_DNA"/>
</dbReference>